<keyword evidence="1" id="KW-0812">Transmembrane</keyword>
<keyword evidence="1" id="KW-0472">Membrane</keyword>
<comment type="caution">
    <text evidence="2">The sequence shown here is derived from an EMBL/GenBank/DDBJ whole genome shotgun (WGS) entry which is preliminary data.</text>
</comment>
<reference evidence="2 3" key="1">
    <citation type="submission" date="2019-01" db="EMBL/GenBank/DDBJ databases">
        <title>Nocardioides guangzhouensis sp. nov., an actinobacterium isolated from soil.</title>
        <authorList>
            <person name="Fu Y."/>
            <person name="Cai Y."/>
            <person name="Lin Z."/>
            <person name="Chen P."/>
        </authorList>
    </citation>
    <scope>NUCLEOTIDE SEQUENCE [LARGE SCALE GENOMIC DNA]</scope>
    <source>
        <strain evidence="2 3">NBRC 105384</strain>
    </source>
</reference>
<keyword evidence="1" id="KW-1133">Transmembrane helix</keyword>
<dbReference type="EMBL" id="SDPU01000001">
    <property type="protein sequence ID" value="RYU15645.1"/>
    <property type="molecule type" value="Genomic_DNA"/>
</dbReference>
<gene>
    <name evidence="2" type="ORF">ETU37_00565</name>
</gene>
<proteinExistence type="predicted"/>
<feature type="transmembrane region" description="Helical" evidence="1">
    <location>
        <begin position="98"/>
        <end position="117"/>
    </location>
</feature>
<protein>
    <submittedName>
        <fullName evidence="2">Uncharacterized protein</fullName>
    </submittedName>
</protein>
<accession>A0A4Q5JCK4</accession>
<sequence>MQLTARPAALVAGTLFAATAAIDVPHVQAQPFAGPLDYALEALFAAALWSAALALWLLSRAATGRGRRVAWRVPAAGCGLVAVAATATLVAAHDVLGPVFMLGLLLVLAGYLVLAVLDLRRRLTPRFAGLCLAAGTVGMVALGDGVGTVAWAAAWFGVAALLQPASARVSEPAAA</sequence>
<feature type="transmembrane region" description="Helical" evidence="1">
    <location>
        <begin position="129"/>
        <end position="162"/>
    </location>
</feature>
<name>A0A4Q5JCK4_9ACTN</name>
<evidence type="ECO:0000256" key="1">
    <source>
        <dbReference type="SAM" id="Phobius"/>
    </source>
</evidence>
<evidence type="ECO:0000313" key="2">
    <source>
        <dbReference type="EMBL" id="RYU15645.1"/>
    </source>
</evidence>
<organism evidence="2 3">
    <name type="scientific">Nocardioides iriomotensis</name>
    <dbReference type="NCBI Taxonomy" id="715784"/>
    <lineage>
        <taxon>Bacteria</taxon>
        <taxon>Bacillati</taxon>
        <taxon>Actinomycetota</taxon>
        <taxon>Actinomycetes</taxon>
        <taxon>Propionibacteriales</taxon>
        <taxon>Nocardioidaceae</taxon>
        <taxon>Nocardioides</taxon>
    </lineage>
</organism>
<feature type="transmembrane region" description="Helical" evidence="1">
    <location>
        <begin position="39"/>
        <end position="58"/>
    </location>
</feature>
<dbReference type="RefSeq" id="WP_129984928.1">
    <property type="nucleotide sequence ID" value="NZ_SDPU01000001.1"/>
</dbReference>
<keyword evidence="3" id="KW-1185">Reference proteome</keyword>
<dbReference type="AlphaFoldDB" id="A0A4Q5JCK4"/>
<evidence type="ECO:0000313" key="3">
    <source>
        <dbReference type="Proteomes" id="UP000291189"/>
    </source>
</evidence>
<dbReference type="Proteomes" id="UP000291189">
    <property type="component" value="Unassembled WGS sequence"/>
</dbReference>
<feature type="transmembrane region" description="Helical" evidence="1">
    <location>
        <begin position="70"/>
        <end position="92"/>
    </location>
</feature>